<accession>A0A2H9T2A9</accession>
<sequence length="127" mass="14407">MTLPSTSFTCQLMCLSLTIDNLYGLFLFPPSTLENICMRGLNPLQTVYVSSYAISLLECMNYLYEESNGLHKNSCYLVFLSLVILWTISMGKPRPSSNLTLVNSTFFGHSMDYFYETANTIFKPHVS</sequence>
<dbReference type="EMBL" id="NSIT01000718">
    <property type="protein sequence ID" value="PJE77352.1"/>
    <property type="molecule type" value="Genomic_DNA"/>
</dbReference>
<evidence type="ECO:0000313" key="1">
    <source>
        <dbReference type="EMBL" id="PJE77352.1"/>
    </source>
</evidence>
<dbReference type="AlphaFoldDB" id="A0A2H9T2A9"/>
<name>A0A2H9T2A9_9ZZZZ</name>
<comment type="caution">
    <text evidence="1">The sequence shown here is derived from an EMBL/GenBank/DDBJ whole genome shotgun (WGS) entry which is preliminary data.</text>
</comment>
<reference evidence="1" key="1">
    <citation type="journal article" date="2017" name="Appl. Environ. Microbiol.">
        <title>Molecular characterization of an Endozoicomonas-like organism causing infection in king scallop Pecten maximus L.</title>
        <authorList>
            <person name="Cano I."/>
            <person name="van Aerle R."/>
            <person name="Ross S."/>
            <person name="Verner-Jeffreys D.W."/>
            <person name="Paley R.K."/>
            <person name="Rimmer G."/>
            <person name="Ryder D."/>
            <person name="Hooper P."/>
            <person name="Stone D."/>
            <person name="Feist S.W."/>
        </authorList>
    </citation>
    <scope>NUCLEOTIDE SEQUENCE</scope>
</reference>
<organism evidence="1">
    <name type="scientific">invertebrate metagenome</name>
    <dbReference type="NCBI Taxonomy" id="1711999"/>
    <lineage>
        <taxon>unclassified sequences</taxon>
        <taxon>metagenomes</taxon>
        <taxon>organismal metagenomes</taxon>
    </lineage>
</organism>
<gene>
    <name evidence="1" type="ORF">CI610_03726</name>
</gene>
<proteinExistence type="predicted"/>
<protein>
    <submittedName>
        <fullName evidence="1">Uncharacterized protein</fullName>
    </submittedName>
</protein>